<keyword evidence="4" id="KW-1185">Reference proteome</keyword>
<feature type="region of interest" description="Disordered" evidence="1">
    <location>
        <begin position="1"/>
        <end position="42"/>
    </location>
</feature>
<feature type="region of interest" description="Disordered" evidence="1">
    <location>
        <begin position="365"/>
        <end position="395"/>
    </location>
</feature>
<dbReference type="InterPro" id="IPR031161">
    <property type="entry name" value="Peptidase_M60_dom"/>
</dbReference>
<proteinExistence type="predicted"/>
<feature type="region of interest" description="Disordered" evidence="1">
    <location>
        <begin position="652"/>
        <end position="680"/>
    </location>
</feature>
<dbReference type="Pfam" id="PF17291">
    <property type="entry name" value="M60-like_N"/>
    <property type="match status" value="1"/>
</dbReference>
<feature type="compositionally biased region" description="Basic and acidic residues" evidence="1">
    <location>
        <begin position="19"/>
        <end position="30"/>
    </location>
</feature>
<dbReference type="InterPro" id="IPR051244">
    <property type="entry name" value="TCAF"/>
</dbReference>
<name>A0ABR2JKC4_9EUKA</name>
<feature type="compositionally biased region" description="Low complexity" evidence="1">
    <location>
        <begin position="377"/>
        <end position="394"/>
    </location>
</feature>
<dbReference type="SMART" id="SM01276">
    <property type="entry name" value="M60-like"/>
    <property type="match status" value="1"/>
</dbReference>
<dbReference type="InterPro" id="IPR035423">
    <property type="entry name" value="M60-like_N"/>
</dbReference>
<reference evidence="3 4" key="1">
    <citation type="submission" date="2024-04" db="EMBL/GenBank/DDBJ databases">
        <title>Tritrichomonas musculus Genome.</title>
        <authorList>
            <person name="Alves-Ferreira E."/>
            <person name="Grigg M."/>
            <person name="Lorenzi H."/>
            <person name="Galac M."/>
        </authorList>
    </citation>
    <scope>NUCLEOTIDE SEQUENCE [LARGE SCALE GENOMIC DNA]</scope>
    <source>
        <strain evidence="3 4">EAF2021</strain>
    </source>
</reference>
<sequence length="954" mass="107628">MGCGGSSAPQVSPASRKKPKEEVTETKDTPKQPGTYEDEEEDPNYIKKLAEINKVLRESVDFIIKCIAKIPKPEKVRPLVCLNEYTAPLAVSIISLTTGNSTEIYLPVAALSVYKGKHIVILGQIDMLSQFDTSNPDACAFLENSIRWTGGFGRNKYIVLLLGLDPNEATHMAKIIQSFDFAAVILDKLPDDQDNKPLPYHTIITTMSNNNVGKLRTFRGGLIIGVLNNNGNQGNVPNHKDQKSKSQLNFNQGMIDFMLDFGIGFPSFSLEVGSASSDSIKTSRPFKELREVTFFNLIKQYQTMIQNVDEIDTSSYDNLVTSLRYHIITLTRKENHRLLKLGRCAYKFLLNTNYEVKPEAITASDSSRIKNNDENNENNNDNNTESNDNYTENSYDPFQCTTTNTNSYSTQNLSLICPSIIHCITVVLLTEILHRLPPKDFQDQHFGKRFPGEIEDDLAKLSLGDFKTHHQLLCECWISTGLYLPSGVLAQASISKNLILSMNNKVKISIQVGCHTVCTLAHKGPWKRWPIISDTFLFPNKLDIVKYHKERMAADNNTENIPDNGLYNIDDEEVTVYFCSPFGGIVYISIEEFLLDKPIEVEVVFRNLLQYPVYASSEPSVYYDFMASINQVTIGDNKINYDASFSEMLGNADPNDSTSNAHTNKSSHKQLPSKLSRNQSTTTSAVSVSSVSVLSAISIEKPVLCPWMEIETQLIEISIPTNRVDIFGDLGKYCEFIDGFLSDVLQFTFDESQSTYRLVFDIELPNDKPVCDYPISMPMRMITNLSQTKPSSELLYLLYYVATLSIYQMNFGKLDSESIAMVAAFHAFITGFRAEYRDINPMEYMVETPPHLFNELWNIYTSSGYDCFARTINDIREKFEMRPIYDEKKVWALFVSKISHYSGKQYDEKLIQKKEELSGDGSLLSSSSRSLLQFQLSDVANLTNSPLALPTLDM</sequence>
<accession>A0ABR2JKC4</accession>
<evidence type="ECO:0000259" key="2">
    <source>
        <dbReference type="SMART" id="SM01276"/>
    </source>
</evidence>
<protein>
    <recommendedName>
        <fullName evidence="2">Peptidase M60 domain-containing protein</fullName>
    </recommendedName>
</protein>
<gene>
    <name evidence="3" type="ORF">M9Y10_004776</name>
</gene>
<feature type="domain" description="Peptidase M60" evidence="2">
    <location>
        <begin position="475"/>
        <end position="861"/>
    </location>
</feature>
<evidence type="ECO:0000313" key="3">
    <source>
        <dbReference type="EMBL" id="KAK8878013.1"/>
    </source>
</evidence>
<evidence type="ECO:0000256" key="1">
    <source>
        <dbReference type="SAM" id="MobiDB-lite"/>
    </source>
</evidence>
<dbReference type="PANTHER" id="PTHR15730:SF5">
    <property type="entry name" value="SI:CH211-210B2.2-RELATED"/>
    <property type="match status" value="1"/>
</dbReference>
<organism evidence="3 4">
    <name type="scientific">Tritrichomonas musculus</name>
    <dbReference type="NCBI Taxonomy" id="1915356"/>
    <lineage>
        <taxon>Eukaryota</taxon>
        <taxon>Metamonada</taxon>
        <taxon>Parabasalia</taxon>
        <taxon>Tritrichomonadida</taxon>
        <taxon>Tritrichomonadidae</taxon>
        <taxon>Tritrichomonas</taxon>
    </lineage>
</organism>
<dbReference type="EMBL" id="JAPFFF010000011">
    <property type="protein sequence ID" value="KAK8878013.1"/>
    <property type="molecule type" value="Genomic_DNA"/>
</dbReference>
<comment type="caution">
    <text evidence="3">The sequence shown here is derived from an EMBL/GenBank/DDBJ whole genome shotgun (WGS) entry which is preliminary data.</text>
</comment>
<evidence type="ECO:0000313" key="4">
    <source>
        <dbReference type="Proteomes" id="UP001470230"/>
    </source>
</evidence>
<feature type="compositionally biased region" description="Polar residues" evidence="1">
    <location>
        <begin position="654"/>
        <end position="679"/>
    </location>
</feature>
<dbReference type="Proteomes" id="UP001470230">
    <property type="component" value="Unassembled WGS sequence"/>
</dbReference>
<dbReference type="PANTHER" id="PTHR15730">
    <property type="entry name" value="EXPERIMENTAL AUTOIMMUNE PROSTATITIS ANTIGEN 2-RELATED"/>
    <property type="match status" value="1"/>
</dbReference>